<reference evidence="2 3" key="1">
    <citation type="journal article" date="2016" name="Nat. Commun.">
        <title>Extremotolerant tardigrade genome and improved radiotolerance of human cultured cells by tardigrade-unique protein.</title>
        <authorList>
            <person name="Hashimoto T."/>
            <person name="Horikawa D.D."/>
            <person name="Saito Y."/>
            <person name="Kuwahara H."/>
            <person name="Kozuka-Hata H."/>
            <person name="Shin-I T."/>
            <person name="Minakuchi Y."/>
            <person name="Ohishi K."/>
            <person name="Motoyama A."/>
            <person name="Aizu T."/>
            <person name="Enomoto A."/>
            <person name="Kondo K."/>
            <person name="Tanaka S."/>
            <person name="Hara Y."/>
            <person name="Koshikawa S."/>
            <person name="Sagara H."/>
            <person name="Miura T."/>
            <person name="Yokobori S."/>
            <person name="Miyagawa K."/>
            <person name="Suzuki Y."/>
            <person name="Kubo T."/>
            <person name="Oyama M."/>
            <person name="Kohara Y."/>
            <person name="Fujiyama A."/>
            <person name="Arakawa K."/>
            <person name="Katayama T."/>
            <person name="Toyoda A."/>
            <person name="Kunieda T."/>
        </authorList>
    </citation>
    <scope>NUCLEOTIDE SEQUENCE [LARGE SCALE GENOMIC DNA]</scope>
    <source>
        <strain evidence="2 3">YOKOZUNA-1</strain>
    </source>
</reference>
<name>A0A1D1W8F8_RAMVA</name>
<sequence length="176" mass="19842">MSVWLALKLRLGGLRTSNDTRKFLPVLFLTLQEDKGVFGPIVKRTMFKARNLHVTASTSGKMTKQLLIEWCEKVFFPHMYHHCIFLADSWTTFADQEAVEEVEPEELEYEMITIPLKVNGQIQPLDVLPVGGPVDLPETDKFQRVLATRGIQLIAFNANADGAPMNDGPLYPKRAA</sequence>
<gene>
    <name evidence="2" type="primary">RvY_19163-1</name>
    <name evidence="2" type="synonym">RvY_19163.1</name>
    <name evidence="2" type="ORF">RvY_19163</name>
</gene>
<evidence type="ECO:0000313" key="2">
    <source>
        <dbReference type="EMBL" id="GAV09661.1"/>
    </source>
</evidence>
<dbReference type="InterPro" id="IPR004875">
    <property type="entry name" value="DDE_SF_endonuclease_dom"/>
</dbReference>
<dbReference type="EMBL" id="BDGG01000025">
    <property type="protein sequence ID" value="GAV09661.1"/>
    <property type="molecule type" value="Genomic_DNA"/>
</dbReference>
<feature type="domain" description="DDE-1" evidence="1">
    <location>
        <begin position="46"/>
        <end position="127"/>
    </location>
</feature>
<evidence type="ECO:0000313" key="3">
    <source>
        <dbReference type="Proteomes" id="UP000186922"/>
    </source>
</evidence>
<proteinExistence type="predicted"/>
<organism evidence="2 3">
    <name type="scientific">Ramazzottius varieornatus</name>
    <name type="common">Water bear</name>
    <name type="synonym">Tardigrade</name>
    <dbReference type="NCBI Taxonomy" id="947166"/>
    <lineage>
        <taxon>Eukaryota</taxon>
        <taxon>Metazoa</taxon>
        <taxon>Ecdysozoa</taxon>
        <taxon>Tardigrada</taxon>
        <taxon>Eutardigrada</taxon>
        <taxon>Parachela</taxon>
        <taxon>Hypsibioidea</taxon>
        <taxon>Ramazzottiidae</taxon>
        <taxon>Ramazzottius</taxon>
    </lineage>
</organism>
<accession>A0A1D1W8F8</accession>
<dbReference type="Pfam" id="PF03184">
    <property type="entry name" value="DDE_1"/>
    <property type="match status" value="1"/>
</dbReference>
<dbReference type="GO" id="GO:0003676">
    <property type="term" value="F:nucleic acid binding"/>
    <property type="evidence" value="ECO:0007669"/>
    <property type="project" value="InterPro"/>
</dbReference>
<dbReference type="AlphaFoldDB" id="A0A1D1W8F8"/>
<comment type="caution">
    <text evidence="2">The sequence shown here is derived from an EMBL/GenBank/DDBJ whole genome shotgun (WGS) entry which is preliminary data.</text>
</comment>
<evidence type="ECO:0000259" key="1">
    <source>
        <dbReference type="Pfam" id="PF03184"/>
    </source>
</evidence>
<protein>
    <recommendedName>
        <fullName evidence="1">DDE-1 domain-containing protein</fullName>
    </recommendedName>
</protein>
<dbReference type="Proteomes" id="UP000186922">
    <property type="component" value="Unassembled WGS sequence"/>
</dbReference>
<keyword evidence="3" id="KW-1185">Reference proteome</keyword>